<evidence type="ECO:0000313" key="3">
    <source>
        <dbReference type="Proteomes" id="UP000001901"/>
    </source>
</evidence>
<organism evidence="2 3">
    <name type="scientific">Archaeoglobus profundus (strain DSM 5631 / JCM 9629 / NBRC 100127 / Av18)</name>
    <dbReference type="NCBI Taxonomy" id="572546"/>
    <lineage>
        <taxon>Archaea</taxon>
        <taxon>Methanobacteriati</taxon>
        <taxon>Methanobacteriota</taxon>
        <taxon>Archaeoglobi</taxon>
        <taxon>Archaeoglobales</taxon>
        <taxon>Archaeoglobaceae</taxon>
        <taxon>Archaeoglobus</taxon>
    </lineage>
</organism>
<keyword evidence="1" id="KW-0175">Coiled coil</keyword>
<proteinExistence type="predicted"/>
<gene>
    <name evidence="2" type="ordered locus">Arcpr_0866</name>
</gene>
<accession>D2RI04</accession>
<dbReference type="PANTHER" id="PTHR40707">
    <property type="entry name" value="POSSIBLE NUCLEASE OF RNASE H FOLD, RUVC/YQGF FAMILY"/>
    <property type="match status" value="1"/>
</dbReference>
<dbReference type="Proteomes" id="UP000001901">
    <property type="component" value="Chromosome"/>
</dbReference>
<name>D2RI04_ARCPA</name>
<dbReference type="RefSeq" id="WP_012940265.1">
    <property type="nucleotide sequence ID" value="NC_013741.1"/>
</dbReference>
<dbReference type="PANTHER" id="PTHR40707:SF1">
    <property type="entry name" value="DUF460 DOMAIN-CONTAINING PROTEIN"/>
    <property type="match status" value="1"/>
</dbReference>
<dbReference type="STRING" id="572546.Arcpr_0866"/>
<dbReference type="OrthoDB" id="15228at2157"/>
<dbReference type="Pfam" id="PF04312">
    <property type="entry name" value="DUF460"/>
    <property type="match status" value="1"/>
</dbReference>
<reference evidence="2 3" key="1">
    <citation type="journal article" date="2010" name="Stand. Genomic Sci.">
        <title>Complete genome sequence of Archaeoglobus profundus type strain (AV18).</title>
        <authorList>
            <person name="von Jan M."/>
            <person name="Lapidus A."/>
            <person name="Del Rio T.G."/>
            <person name="Copeland A."/>
            <person name="Tice H."/>
            <person name="Cheng J.F."/>
            <person name="Lucas S."/>
            <person name="Chen F."/>
            <person name="Nolan M."/>
            <person name="Goodwin L."/>
            <person name="Han C."/>
            <person name="Pitluck S."/>
            <person name="Liolios K."/>
            <person name="Ivanova N."/>
            <person name="Mavromatis K."/>
            <person name="Ovchinnikova G."/>
            <person name="Chertkov O."/>
            <person name="Pati A."/>
            <person name="Chen A."/>
            <person name="Palaniappan K."/>
            <person name="Land M."/>
            <person name="Hauser L."/>
            <person name="Chang Y.J."/>
            <person name="Jeffries C.D."/>
            <person name="Saunders E."/>
            <person name="Brettin T."/>
            <person name="Detter J.C."/>
            <person name="Chain P."/>
            <person name="Eichinger K."/>
            <person name="Huber H."/>
            <person name="Spring S."/>
            <person name="Rohde M."/>
            <person name="Goker M."/>
            <person name="Wirth R."/>
            <person name="Woyke T."/>
            <person name="Bristow J."/>
            <person name="Eisen J.A."/>
            <person name="Markowitz V."/>
            <person name="Hugenholtz P."/>
            <person name="Kyrpides N.C."/>
            <person name="Klenk H.P."/>
        </authorList>
    </citation>
    <scope>NUCLEOTIDE SEQUENCE [LARGE SCALE GENOMIC DNA]</scope>
    <source>
        <strain evidence="3">DSM 5631 / JCM 9629 / NBRC 100127 / Av18</strain>
    </source>
</reference>
<dbReference type="GeneID" id="8739528"/>
<protein>
    <recommendedName>
        <fullName evidence="4">DUF460 domain-containing protein</fullName>
    </recommendedName>
</protein>
<dbReference type="HOGENOM" id="CLU_027052_1_0_2"/>
<dbReference type="eggNOG" id="arCOG04219">
    <property type="taxonomic scope" value="Archaea"/>
</dbReference>
<keyword evidence="3" id="KW-1185">Reference proteome</keyword>
<evidence type="ECO:0008006" key="4">
    <source>
        <dbReference type="Google" id="ProtNLM"/>
    </source>
</evidence>
<feature type="coiled-coil region" evidence="1">
    <location>
        <begin position="368"/>
        <end position="478"/>
    </location>
</feature>
<evidence type="ECO:0000256" key="1">
    <source>
        <dbReference type="SAM" id="Coils"/>
    </source>
</evidence>
<dbReference type="KEGG" id="apo:Arcpr_0866"/>
<evidence type="ECO:0000313" key="2">
    <source>
        <dbReference type="EMBL" id="ADB57929.1"/>
    </source>
</evidence>
<sequence>MVTFGVDIVGNNRYALFVLEHEDEKIVSKIKLFRLIRRYKPEIVAVDNVFELFDSKEELVTFLRQAPSTTKLVQVAGKYPLPVLAKRFGLTINPRNPVDEAKACAYLAKLGVGEEVSVFMDRTIITVSRNRSLGRGGWRQKKYKRKVHNSVRQVFNEIKSKLDELGLEYVESVKSGYGGISKGVLVVNAPKSSIPINSFRFGDVQVKVEAVEKEKIEFIPLRKSKPFVIVGIDPGTTTAVAMVDLNGNFLDVKSKKGWSYGEIIDYITSVGKPVVVATDKSNPPELVLKLKASFNAVLWTPREDMSVEKKRQITSGYCYLNDHERDAIAVAISAYNTFKNKIKNIEKRVPAGLDVDFVKAEVIRGNSLKNIIDKEKEKKEEKVEKKEKVVTPTMNLKIIEELREENELLRRKVKELSEKIEKLRSKIVEMSKESYERIRRDNLVRSLQSEIVELRKALKERDKRIEELEKEIERIRKMKLLEFKGWMEVKVLRKFTKEEIDKLERELGINKGDVVLIRDASCGGKSNAEYLCEKRIKAVIVKNEMSHLAKSILEEREIPVISADEIDIIESETFALVNAESFERVYRTKVEEIRKKKLDKIEELFVEYRMRRKF</sequence>
<dbReference type="AlphaFoldDB" id="D2RI04"/>
<dbReference type="PaxDb" id="572546-Arcpr_0866"/>
<dbReference type="EMBL" id="CP001857">
    <property type="protein sequence ID" value="ADB57929.1"/>
    <property type="molecule type" value="Genomic_DNA"/>
</dbReference>
<dbReference type="InterPro" id="IPR007408">
    <property type="entry name" value="DUF460"/>
</dbReference>